<keyword evidence="4" id="KW-1185">Reference proteome</keyword>
<keyword evidence="3" id="KW-0560">Oxidoreductase</keyword>
<dbReference type="PANTHER" id="PTHR34315">
    <property type="match status" value="1"/>
</dbReference>
<gene>
    <name evidence="3" type="ORF">KAK06_01215</name>
</gene>
<evidence type="ECO:0000256" key="1">
    <source>
        <dbReference type="SAM" id="MobiDB-lite"/>
    </source>
</evidence>
<organism evidence="3 4">
    <name type="scientific">Ideonella aquatica</name>
    <dbReference type="NCBI Taxonomy" id="2824119"/>
    <lineage>
        <taxon>Bacteria</taxon>
        <taxon>Pseudomonadati</taxon>
        <taxon>Pseudomonadota</taxon>
        <taxon>Betaproteobacteria</taxon>
        <taxon>Burkholderiales</taxon>
        <taxon>Sphaerotilaceae</taxon>
        <taxon>Ideonella</taxon>
    </lineage>
</organism>
<dbReference type="InterPro" id="IPR015889">
    <property type="entry name" value="Intradiol_dOase_core"/>
</dbReference>
<accession>A0A940YE28</accession>
<proteinExistence type="predicted"/>
<dbReference type="Gene3D" id="2.60.130.10">
    <property type="entry name" value="Aromatic compound dioxygenase"/>
    <property type="match status" value="1"/>
</dbReference>
<dbReference type="Proteomes" id="UP000678374">
    <property type="component" value="Unassembled WGS sequence"/>
</dbReference>
<keyword evidence="3" id="KW-0223">Dioxygenase</keyword>
<reference evidence="3" key="1">
    <citation type="submission" date="2021-04" db="EMBL/GenBank/DDBJ databases">
        <title>The genome sequence of Ideonella sp. 4Y11.</title>
        <authorList>
            <person name="Liu Y."/>
        </authorList>
    </citation>
    <scope>NUCLEOTIDE SEQUENCE</scope>
    <source>
        <strain evidence="3">4Y11</strain>
    </source>
</reference>
<feature type="compositionally biased region" description="Low complexity" evidence="1">
    <location>
        <begin position="40"/>
        <end position="68"/>
    </location>
</feature>
<dbReference type="PANTHER" id="PTHR34315:SF1">
    <property type="entry name" value="INTRADIOL RING-CLEAVAGE DIOXYGENASES DOMAIN-CONTAINING PROTEIN-RELATED"/>
    <property type="match status" value="1"/>
</dbReference>
<dbReference type="GO" id="GO:0008199">
    <property type="term" value="F:ferric iron binding"/>
    <property type="evidence" value="ECO:0007669"/>
    <property type="project" value="InterPro"/>
</dbReference>
<evidence type="ECO:0000259" key="2">
    <source>
        <dbReference type="Pfam" id="PF00775"/>
    </source>
</evidence>
<dbReference type="Pfam" id="PF00775">
    <property type="entry name" value="Dioxygenase_C"/>
    <property type="match status" value="1"/>
</dbReference>
<dbReference type="EMBL" id="JAGQDE010000001">
    <property type="protein sequence ID" value="MBQ0957564.1"/>
    <property type="molecule type" value="Genomic_DNA"/>
</dbReference>
<sequence>MPANLDALLSSQAARRRALGLIATGFAPLGLWSCGGGTDAGSDSSSSTTDTSSSTDSSGSTDSGTCSTIPSETAGPYPGDGTNSTSRGVANALLLSGIVRSDIRSSVDTASGTAEGVPLTVTLTLVNTGSSCAVLEGYAVYLWHATRDGEYSMYSSAVAGENFLRGVQVSDAKGQVTFTTVFPGCYSGRWPHIHFEVYPSLASATSGANDVKTSQLALPATACSQVYGVVAGYDASANNFANISLASDNVFGNDSAVLQLATVTGNATDGFVATLQVGVSA</sequence>
<dbReference type="SUPFAM" id="SSF49482">
    <property type="entry name" value="Aromatic compound dioxygenase"/>
    <property type="match status" value="1"/>
</dbReference>
<dbReference type="AlphaFoldDB" id="A0A940YE28"/>
<comment type="caution">
    <text evidence="3">The sequence shown here is derived from an EMBL/GenBank/DDBJ whole genome shotgun (WGS) entry which is preliminary data.</text>
</comment>
<evidence type="ECO:0000313" key="4">
    <source>
        <dbReference type="Proteomes" id="UP000678374"/>
    </source>
</evidence>
<name>A0A940YE28_9BURK</name>
<dbReference type="InterPro" id="IPR000627">
    <property type="entry name" value="Intradiol_dOase_C"/>
</dbReference>
<dbReference type="GO" id="GO:0016702">
    <property type="term" value="F:oxidoreductase activity, acting on single donors with incorporation of molecular oxygen, incorporation of two atoms of oxygen"/>
    <property type="evidence" value="ECO:0007669"/>
    <property type="project" value="InterPro"/>
</dbReference>
<evidence type="ECO:0000313" key="3">
    <source>
        <dbReference type="EMBL" id="MBQ0957564.1"/>
    </source>
</evidence>
<feature type="region of interest" description="Disordered" evidence="1">
    <location>
        <begin position="38"/>
        <end position="83"/>
    </location>
</feature>
<feature type="domain" description="Intradiol ring-cleavage dioxygenases" evidence="2">
    <location>
        <begin position="109"/>
        <end position="187"/>
    </location>
</feature>
<protein>
    <submittedName>
        <fullName evidence="3">Intradiol ring-cleavage dioxygenase</fullName>
    </submittedName>
</protein>
<dbReference type="CDD" id="cd03457">
    <property type="entry name" value="intradiol_dioxygenase_like"/>
    <property type="match status" value="1"/>
</dbReference>